<accession>A0A085K8D6</accession>
<evidence type="ECO:0000313" key="1">
    <source>
        <dbReference type="EMBL" id="ATI80915.1"/>
    </source>
</evidence>
<dbReference type="KEGG" id="sya:A6768_13650"/>
<dbReference type="Proteomes" id="UP000219422">
    <property type="component" value="Chromosome"/>
</dbReference>
<gene>
    <name evidence="1" type="ORF">A6768_13650</name>
</gene>
<dbReference type="EMBL" id="CP023741">
    <property type="protein sequence ID" value="ATI80915.1"/>
    <property type="molecule type" value="Genomic_DNA"/>
</dbReference>
<dbReference type="AlphaFoldDB" id="A0A085K8D6"/>
<protein>
    <submittedName>
        <fullName evidence="1">Uncharacterized protein</fullName>
    </submittedName>
</protein>
<reference evidence="1 2" key="1">
    <citation type="submission" date="2017-10" db="EMBL/GenBank/DDBJ databases">
        <title>Sphingobium yanoikuyae S72.</title>
        <authorList>
            <person name="Sanchez E."/>
            <person name="Bustos P."/>
            <person name="Mendoza P."/>
            <person name="Guo X."/>
            <person name="Mendoza A."/>
        </authorList>
    </citation>
    <scope>NUCLEOTIDE SEQUENCE [LARGE SCALE GENOMIC DNA]</scope>
    <source>
        <strain evidence="1 2">S72</strain>
    </source>
</reference>
<evidence type="ECO:0000313" key="2">
    <source>
        <dbReference type="Proteomes" id="UP000219422"/>
    </source>
</evidence>
<organism evidence="1 2">
    <name type="scientific">Sphingobium yanoikuyae</name>
    <name type="common">Sphingomonas yanoikuyae</name>
    <dbReference type="NCBI Taxonomy" id="13690"/>
    <lineage>
        <taxon>Bacteria</taxon>
        <taxon>Pseudomonadati</taxon>
        <taxon>Pseudomonadota</taxon>
        <taxon>Alphaproteobacteria</taxon>
        <taxon>Sphingomonadales</taxon>
        <taxon>Sphingomonadaceae</taxon>
        <taxon>Sphingobium</taxon>
    </lineage>
</organism>
<name>A0A085K8D6_SPHYA</name>
<sequence>MVMGMMAAPLQDAPISAGDILIWARVEQALAGKNAALAAQINARGCGRSMSPTADVEIASELARMEEGQLVRLWLGADDPEHPTRREMLALDRLALISADF</sequence>
<proteinExistence type="predicted"/>